<protein>
    <submittedName>
        <fullName evidence="1">Uncharacterized protein</fullName>
    </submittedName>
</protein>
<gene>
    <name evidence="1" type="ORF">GCK72_003816</name>
</gene>
<dbReference type="GeneID" id="9802576"/>
<reference evidence="1 2" key="1">
    <citation type="submission" date="2019-12" db="EMBL/GenBank/DDBJ databases">
        <title>Chromosome-level assembly of the Caenorhabditis remanei genome.</title>
        <authorList>
            <person name="Teterina A.A."/>
            <person name="Willis J.H."/>
            <person name="Phillips P.C."/>
        </authorList>
    </citation>
    <scope>NUCLEOTIDE SEQUENCE [LARGE SCALE GENOMIC DNA]</scope>
    <source>
        <strain evidence="1 2">PX506</strain>
        <tissue evidence="1">Whole organism</tissue>
    </source>
</reference>
<dbReference type="RefSeq" id="XP_003099173.2">
    <property type="nucleotide sequence ID" value="XM_003099125.2"/>
</dbReference>
<dbReference type="KEGG" id="crq:GCK72_003816"/>
<dbReference type="EMBL" id="WUAV01000002">
    <property type="protein sequence ID" value="KAF1763870.1"/>
    <property type="molecule type" value="Genomic_DNA"/>
</dbReference>
<comment type="caution">
    <text evidence="1">The sequence shown here is derived from an EMBL/GenBank/DDBJ whole genome shotgun (WGS) entry which is preliminary data.</text>
</comment>
<dbReference type="Proteomes" id="UP000483820">
    <property type="component" value="Chromosome II"/>
</dbReference>
<evidence type="ECO:0000313" key="2">
    <source>
        <dbReference type="Proteomes" id="UP000483820"/>
    </source>
</evidence>
<sequence length="190" mass="21504">MSLLPTCATFFLPSSPRAPTVQITPSATKPLTALSAEPILKYLSLAKREPLVLHSESNQLQRIHTATPFNWRCCSIGDNTIELDVFTASWTFTPDNTVIRNAHGFRKEVPFKGPQDEVMKRILNYYIGRRGTRIQKLYLKSYKAVQLLREMGIIEKSDIVDKDGISLRDNVELVQLLPGDIASKIEWSMI</sequence>
<dbReference type="AlphaFoldDB" id="A0A6A5H7R1"/>
<accession>A0A6A5H7R1</accession>
<proteinExistence type="predicted"/>
<organism evidence="1 2">
    <name type="scientific">Caenorhabditis remanei</name>
    <name type="common">Caenorhabditis vulgaris</name>
    <dbReference type="NCBI Taxonomy" id="31234"/>
    <lineage>
        <taxon>Eukaryota</taxon>
        <taxon>Metazoa</taxon>
        <taxon>Ecdysozoa</taxon>
        <taxon>Nematoda</taxon>
        <taxon>Chromadorea</taxon>
        <taxon>Rhabditida</taxon>
        <taxon>Rhabditina</taxon>
        <taxon>Rhabditomorpha</taxon>
        <taxon>Rhabditoidea</taxon>
        <taxon>Rhabditidae</taxon>
        <taxon>Peloderinae</taxon>
        <taxon>Caenorhabditis</taxon>
    </lineage>
</organism>
<name>A0A6A5H7R1_CAERE</name>
<dbReference type="CTD" id="9802576"/>
<evidence type="ECO:0000313" key="1">
    <source>
        <dbReference type="EMBL" id="KAF1763870.1"/>
    </source>
</evidence>